<keyword evidence="1" id="KW-1133">Transmembrane helix</keyword>
<name>A0A3G1KX20_FORW1</name>
<keyword evidence="1" id="KW-0472">Membrane</keyword>
<gene>
    <name evidence="2" type="ORF">DCMF_21010</name>
</gene>
<dbReference type="GO" id="GO:0005886">
    <property type="term" value="C:plasma membrane"/>
    <property type="evidence" value="ECO:0007669"/>
    <property type="project" value="TreeGrafter"/>
</dbReference>
<feature type="transmembrane region" description="Helical" evidence="1">
    <location>
        <begin position="144"/>
        <end position="166"/>
    </location>
</feature>
<dbReference type="GO" id="GO:0015661">
    <property type="term" value="F:L-lysine efflux transmembrane transporter activity"/>
    <property type="evidence" value="ECO:0007669"/>
    <property type="project" value="InterPro"/>
</dbReference>
<reference evidence="2 3" key="1">
    <citation type="submission" date="2016-10" db="EMBL/GenBank/DDBJ databases">
        <title>Complete Genome Sequence of Peptococcaceae strain DCMF.</title>
        <authorList>
            <person name="Edwards R.J."/>
            <person name="Holland S.I."/>
            <person name="Deshpande N.P."/>
            <person name="Wong Y.K."/>
            <person name="Ertan H."/>
            <person name="Manefield M."/>
            <person name="Russell T.L."/>
            <person name="Lee M.J."/>
        </authorList>
    </citation>
    <scope>NUCLEOTIDE SEQUENCE [LARGE SCALE GENOMIC DNA]</scope>
    <source>
        <strain evidence="2 3">DCMF</strain>
    </source>
</reference>
<dbReference type="KEGG" id="fwa:DCMF_21010"/>
<keyword evidence="1" id="KW-0812">Transmembrane</keyword>
<dbReference type="Pfam" id="PF03956">
    <property type="entry name" value="Lys_export"/>
    <property type="match status" value="2"/>
</dbReference>
<dbReference type="OrthoDB" id="371078at2"/>
<evidence type="ECO:0000313" key="3">
    <source>
        <dbReference type="Proteomes" id="UP000323521"/>
    </source>
</evidence>
<evidence type="ECO:0000256" key="1">
    <source>
        <dbReference type="SAM" id="Phobius"/>
    </source>
</evidence>
<evidence type="ECO:0008006" key="4">
    <source>
        <dbReference type="Google" id="ProtNLM"/>
    </source>
</evidence>
<feature type="transmembrane region" description="Helical" evidence="1">
    <location>
        <begin position="60"/>
        <end position="82"/>
    </location>
</feature>
<sequence length="315" mass="33730">MTWFPFICLGIGALIGFTRWVKPMLKWVDLIINIGLIILMLTLGAKIGSNDSLISSLGLLGFRCLLTAALAIAFSVLFTVLLEKTILPLEEVQKKLASQNMGIEQEIDHIEEKKPASPLVWMMPACVILGIGMGYLLISPPQIFVLDYTLMVSLVIIYVGVGISFGVNRDVFRYVRVLGWKIVLISAAIVAGSLAGGFASGLVLGMPAYITVTAAGGMSYYSVTGAYLTQVYGIEVGAYGFLVNVAREFLTVLFLPLLIKISKGSPIAGGAAGNMDTMLAPVTKFVGPELGLVTLITGTILTFLVPFLLPVLVHL</sequence>
<dbReference type="Proteomes" id="UP000323521">
    <property type="component" value="Chromosome"/>
</dbReference>
<organism evidence="2 3">
    <name type="scientific">Formimonas warabiya</name>
    <dbReference type="NCBI Taxonomy" id="1761012"/>
    <lineage>
        <taxon>Bacteria</taxon>
        <taxon>Bacillati</taxon>
        <taxon>Bacillota</taxon>
        <taxon>Clostridia</taxon>
        <taxon>Eubacteriales</taxon>
        <taxon>Peptococcaceae</taxon>
        <taxon>Candidatus Formimonas</taxon>
    </lineage>
</organism>
<dbReference type="PANTHER" id="PTHR35804">
    <property type="entry name" value="LYSINE EXPORTER LYSO"/>
    <property type="match status" value="1"/>
</dbReference>
<dbReference type="EMBL" id="CP017634">
    <property type="protein sequence ID" value="ATW26909.1"/>
    <property type="molecule type" value="Genomic_DNA"/>
</dbReference>
<dbReference type="PANTHER" id="PTHR35804:SF1">
    <property type="entry name" value="LYSINE EXPORTER LYSO"/>
    <property type="match status" value="1"/>
</dbReference>
<keyword evidence="3" id="KW-1185">Reference proteome</keyword>
<feature type="transmembrane region" description="Helical" evidence="1">
    <location>
        <begin position="178"/>
        <end position="202"/>
    </location>
</feature>
<feature type="transmembrane region" description="Helical" evidence="1">
    <location>
        <begin position="27"/>
        <end position="48"/>
    </location>
</feature>
<evidence type="ECO:0000313" key="2">
    <source>
        <dbReference type="EMBL" id="ATW26909.1"/>
    </source>
</evidence>
<feature type="transmembrane region" description="Helical" evidence="1">
    <location>
        <begin position="119"/>
        <end position="138"/>
    </location>
</feature>
<dbReference type="RefSeq" id="WP_148136239.1">
    <property type="nucleotide sequence ID" value="NZ_CP017634.1"/>
</dbReference>
<proteinExistence type="predicted"/>
<feature type="transmembrane region" description="Helical" evidence="1">
    <location>
        <begin position="290"/>
        <end position="313"/>
    </location>
</feature>
<protein>
    <recommendedName>
        <fullName evidence="4">Lysine exporter LysO family protein</fullName>
    </recommendedName>
</protein>
<accession>A0A3G1KX20</accession>
<dbReference type="AlphaFoldDB" id="A0A3G1KX20"/>
<dbReference type="InterPro" id="IPR005642">
    <property type="entry name" value="LysO"/>
</dbReference>